<feature type="domain" description="Teneurin-like YD-shell" evidence="4">
    <location>
        <begin position="793"/>
        <end position="922"/>
    </location>
</feature>
<reference evidence="5" key="1">
    <citation type="submission" date="2022-11" db="EMBL/GenBank/DDBJ databases">
        <title>Lysinibacillus irui.</title>
        <authorList>
            <person name="Akintayo S.O."/>
        </authorList>
    </citation>
    <scope>NUCLEOTIDE SEQUENCE</scope>
    <source>
        <strain evidence="5">IRB4-01</strain>
    </source>
</reference>
<dbReference type="CDD" id="cd20745">
    <property type="entry name" value="FIX_RhsA_AHH_HNH-like"/>
    <property type="match status" value="1"/>
</dbReference>
<evidence type="ECO:0000256" key="1">
    <source>
        <dbReference type="ARBA" id="ARBA00022737"/>
    </source>
</evidence>
<evidence type="ECO:0000259" key="4">
    <source>
        <dbReference type="Pfam" id="PF25023"/>
    </source>
</evidence>
<organism evidence="5 6">
    <name type="scientific">Lysinibacillus irui</name>
    <dbReference type="NCBI Taxonomy" id="2998077"/>
    <lineage>
        <taxon>Bacteria</taxon>
        <taxon>Bacillati</taxon>
        <taxon>Bacillota</taxon>
        <taxon>Bacilli</taxon>
        <taxon>Bacillales</taxon>
        <taxon>Bacillaceae</taxon>
        <taxon>Lysinibacillus</taxon>
    </lineage>
</organism>
<evidence type="ECO:0000313" key="5">
    <source>
        <dbReference type="EMBL" id="WDV05451.1"/>
    </source>
</evidence>
<dbReference type="InterPro" id="IPR045351">
    <property type="entry name" value="DUF6531"/>
</dbReference>
<dbReference type="InterPro" id="IPR028916">
    <property type="entry name" value="Tox-GHH_dom"/>
</dbReference>
<keyword evidence="1" id="KW-0677">Repeat</keyword>
<gene>
    <name evidence="5" type="ORF">OU989_14185</name>
</gene>
<dbReference type="InterPro" id="IPR050708">
    <property type="entry name" value="T6SS_VgrG/RHS"/>
</dbReference>
<dbReference type="Gene3D" id="2.180.10.10">
    <property type="entry name" value="RHS repeat-associated core"/>
    <property type="match status" value="2"/>
</dbReference>
<feature type="domain" description="Teneurin-like YD-shell" evidence="4">
    <location>
        <begin position="1383"/>
        <end position="1679"/>
    </location>
</feature>
<dbReference type="Proteomes" id="UP001219585">
    <property type="component" value="Chromosome"/>
</dbReference>
<feature type="domain" description="DUF6531" evidence="3">
    <location>
        <begin position="697"/>
        <end position="770"/>
    </location>
</feature>
<dbReference type="InterPro" id="IPR022385">
    <property type="entry name" value="Rhs_assc_core"/>
</dbReference>
<dbReference type="Gene3D" id="3.55.50.10">
    <property type="entry name" value="Baseplate protein-like domains"/>
    <property type="match status" value="1"/>
</dbReference>
<protein>
    <submittedName>
        <fullName evidence="5">DUF6531 domain-containing protein</fullName>
    </submittedName>
</protein>
<name>A0AAJ5RI80_9BACI</name>
<dbReference type="Pfam" id="PF25023">
    <property type="entry name" value="TEN_YD-shell"/>
    <property type="match status" value="4"/>
</dbReference>
<evidence type="ECO:0000259" key="2">
    <source>
        <dbReference type="Pfam" id="PF15636"/>
    </source>
</evidence>
<dbReference type="SUPFAM" id="SSF69279">
    <property type="entry name" value="Phage tail proteins"/>
    <property type="match status" value="1"/>
</dbReference>
<feature type="domain" description="Teneurin-like YD-shell" evidence="4">
    <location>
        <begin position="983"/>
        <end position="1106"/>
    </location>
</feature>
<proteinExistence type="predicted"/>
<feature type="domain" description="Tox-GHH" evidence="2">
    <location>
        <begin position="1740"/>
        <end position="1806"/>
    </location>
</feature>
<dbReference type="PANTHER" id="PTHR32305:SF15">
    <property type="entry name" value="PROTEIN RHSA-RELATED"/>
    <property type="match status" value="1"/>
</dbReference>
<dbReference type="KEGG" id="liu:OU989_14185"/>
<dbReference type="PANTHER" id="PTHR32305">
    <property type="match status" value="1"/>
</dbReference>
<accession>A0AAJ5RI80</accession>
<dbReference type="RefSeq" id="WP_274793677.1">
    <property type="nucleotide sequence ID" value="NZ_CP113527.1"/>
</dbReference>
<dbReference type="NCBIfam" id="TIGR03696">
    <property type="entry name" value="Rhs_assc_core"/>
    <property type="match status" value="1"/>
</dbReference>
<dbReference type="NCBIfam" id="TIGR01643">
    <property type="entry name" value="YD_repeat_2x"/>
    <property type="match status" value="4"/>
</dbReference>
<dbReference type="EMBL" id="CP113527">
    <property type="protein sequence ID" value="WDV05451.1"/>
    <property type="molecule type" value="Genomic_DNA"/>
</dbReference>
<evidence type="ECO:0000259" key="3">
    <source>
        <dbReference type="Pfam" id="PF20148"/>
    </source>
</evidence>
<dbReference type="Pfam" id="PF15636">
    <property type="entry name" value="Tox-GHH"/>
    <property type="match status" value="1"/>
</dbReference>
<dbReference type="InterPro" id="IPR006530">
    <property type="entry name" value="YD"/>
</dbReference>
<feature type="domain" description="Teneurin-like YD-shell" evidence="4">
    <location>
        <begin position="1107"/>
        <end position="1213"/>
    </location>
</feature>
<sequence length="1857" mass="208979">MTTLEKKEVHMISTYEDLVLEWPYPLIHLDKLTIKHKGNDHARLYFTGMIAEEQAQKYIQRVSHTDEVVVKFGREQGILFSGRIENAELQAVQGVHYVLVEAVSFTANMDIEKRSRSFQDANMTYVELMNHIVGAYPHGDYIDHASNSQAIGHISIQYLETDWAFIKRMASNLHAVVFPDLKGKGPRFWFGTPQSRKSISIDHLPSTLRMDIDTYRLITENDGTDVSEIDYTFCEFESTEAYELGTSVQLKGRSYVITAREVCLEGGVLKFQYSAQPEKSIRQRLVRNLDLIGAAFTGKIIDVTQNTVKIHLDIDKKQDKAKAHWFAYSADANGVMYLMPQIGARAQLHFPSAVEEEAIVISSVRVDPVTPEGGQKQTKKMADTTVKSLATNAGKDVTLGVGDITFSAVDGVLDLKMDDGEGVTFLSNSTIMLAADETLDISGMKELSVEAEEWIAISAKEQSHVILAADTQLISTLIDQEGTEKKSQPPKLNEEAIEATSKVDVIFPQKAEVKKEKKGFFSSLLDGVSLALDVAGFIPGIGTIADIANAGISLARGDYMGAAMNLVGAVPIVGDAAKTAYKAKKAAKVAEAASKTAKAADKAVDASKAVKGLKAAYTKVSKTLDTVSAVANKGSKSVKTAADKVIASMDEVLAVSKAVDGMKAMAKTELTKFNHGVLKKFNCTKGLSDKFCKKGFEPVDLITGRMIYEGVDFELPGPIPLSWERAWYSDSSRVGLSGHGMHFIYDLALEIFEEEDLIGIVVTDGRAVGFPILPINLPYFNKKERMTLINIGEEYHLFEHDTRLIYAFEQVTTTTYRLKEVKNEQEHNLQFVYNNKGFLSQVTDSVGRILDVTTNEAGRMTEVALRNQNNREVLVRYVYNDVQDLIEIQDALGQSTHITYVNHLMMQKIDRNKNSFFWRYDGPTTGARVIKTWGDGNVLAGELAYFDGYNEITNSLGHTSYYYFNEDNLCTKIVYPDGSEVSYQYNEDFELLQEVDEDGRTTTFSYDEWANPVTITLADGSTLSSQYDTKDRLIQAVNAEGGSRQWIYNEDGTLQAIMLEDGTKTEFSYNEHHLIDTVTNAQGHMVSLAYDADLNLSQVTLPDGTSSTWTYDRRGNCISTTNPLGATEKFHYDHLNRLVRANLSDGNDVQLQYNAYDDIIFAKDNHTQVAFDYTILGSLTSRKQGGKKVQFTYDTEEQLTAVINERGEAYTFERDTKGHIIKEIGFDDMEKTYERSPAGLVQRIQRPGNRWTAYQHDDLGNVIRSDYYDGTWETFAYDKNGSLRETENEYVTVKLERDPSGQVIKEWQNDQWIASSYDELGNRSQITSSLGAKIDVMRNELGNILQMTASRSEQAQWTASMQYNELGQEIERILPGDVISKWQYDITGRPTHHRVSSQSRDMRRRVYNWDVNHQLRSMVNELTGVKVTYGYDEFSNLVWANQDSKFDFLYRSVDDVGNLYETKDKKDRVYGAGSRLLETQDAQFSYDEEGNLIEKVEKNGDTWKYEYYGNGMMSKVIKPDNTEVTFKYDSLGRRIEKSSEDKATQFVWDGNTILHEYSTENVADTLENLNSSQTDTAIADNLVTWVFNDSFVPSAKITSEGHYSIISDYLGTPVEAYDEEGNRVWSAQLDIYGRVKEFTGEKDFIPFRYQGQYEDVETGLYYNRFRYYDPEQGNYTQIDPIGLAGGNPTLYGYVGNPNNSLDIFGLAPKSPMLPGVDLSELNLIMYKPTKVTPINGSYYQGIERAWELEKELVEKTGSGSHPWDEAEIEELKSRGKVSGYTGHHITNHKNGALGNAWKGDPRNIRFLPNAKHVGGYNEHLYGERGHRGSYTNATTGRLIDRQAMIDRYNSERSCKKR</sequence>
<evidence type="ECO:0000313" key="6">
    <source>
        <dbReference type="Proteomes" id="UP001219585"/>
    </source>
</evidence>
<dbReference type="Pfam" id="PF20148">
    <property type="entry name" value="DUF6531"/>
    <property type="match status" value="1"/>
</dbReference>
<dbReference type="InterPro" id="IPR056823">
    <property type="entry name" value="TEN-like_YD-shell"/>
</dbReference>